<comment type="caution">
    <text evidence="2">The sequence shown here is derived from an EMBL/GenBank/DDBJ whole genome shotgun (WGS) entry which is preliminary data.</text>
</comment>
<organism evidence="2 3">
    <name type="scientific">Coprinopsis cinerea (strain Okayama-7 / 130 / ATCC MYA-4618 / FGSC 9003)</name>
    <name type="common">Inky cap fungus</name>
    <name type="synonym">Hormographiella aspergillata</name>
    <dbReference type="NCBI Taxonomy" id="240176"/>
    <lineage>
        <taxon>Eukaryota</taxon>
        <taxon>Fungi</taxon>
        <taxon>Dikarya</taxon>
        <taxon>Basidiomycota</taxon>
        <taxon>Agaricomycotina</taxon>
        <taxon>Agaricomycetes</taxon>
        <taxon>Agaricomycetidae</taxon>
        <taxon>Agaricales</taxon>
        <taxon>Agaricineae</taxon>
        <taxon>Psathyrellaceae</taxon>
        <taxon>Coprinopsis</taxon>
    </lineage>
</organism>
<sequence length="162" mass="17686">MSKRKTGTAVWDEVASSSQSWVEDGWKRARNLVKSGGFSPVNVQRKSTERLDIVENNSWNMRRRCDTLYTRAARRGPIDLAHMDGSFGNPRRPGLEAAPVALVTQASTGSEPAARLSDLTGSTNGHVDSQDVKGEAKAQRRTSKRPYVMTGSISSPPGDGIW</sequence>
<evidence type="ECO:0000313" key="3">
    <source>
        <dbReference type="Proteomes" id="UP000001861"/>
    </source>
</evidence>
<reference evidence="2 3" key="1">
    <citation type="journal article" date="2010" name="Proc. Natl. Acad. Sci. U.S.A.">
        <title>Insights into evolution of multicellular fungi from the assembled chromosomes of the mushroom Coprinopsis cinerea (Coprinus cinereus).</title>
        <authorList>
            <person name="Stajich J.E."/>
            <person name="Wilke S.K."/>
            <person name="Ahren D."/>
            <person name="Au C.H."/>
            <person name="Birren B.W."/>
            <person name="Borodovsky M."/>
            <person name="Burns C."/>
            <person name="Canback B."/>
            <person name="Casselton L.A."/>
            <person name="Cheng C.K."/>
            <person name="Deng J."/>
            <person name="Dietrich F.S."/>
            <person name="Fargo D.C."/>
            <person name="Farman M.L."/>
            <person name="Gathman A.C."/>
            <person name="Goldberg J."/>
            <person name="Guigo R."/>
            <person name="Hoegger P.J."/>
            <person name="Hooker J.B."/>
            <person name="Huggins A."/>
            <person name="James T.Y."/>
            <person name="Kamada T."/>
            <person name="Kilaru S."/>
            <person name="Kodira C."/>
            <person name="Kues U."/>
            <person name="Kupfer D."/>
            <person name="Kwan H.S."/>
            <person name="Lomsadze A."/>
            <person name="Li W."/>
            <person name="Lilly W.W."/>
            <person name="Ma L.J."/>
            <person name="Mackey A.J."/>
            <person name="Manning G."/>
            <person name="Martin F."/>
            <person name="Muraguchi H."/>
            <person name="Natvig D.O."/>
            <person name="Palmerini H."/>
            <person name="Ramesh M.A."/>
            <person name="Rehmeyer C.J."/>
            <person name="Roe B.A."/>
            <person name="Shenoy N."/>
            <person name="Stanke M."/>
            <person name="Ter-Hovhannisyan V."/>
            <person name="Tunlid A."/>
            <person name="Velagapudi R."/>
            <person name="Vision T.J."/>
            <person name="Zeng Q."/>
            <person name="Zolan M.E."/>
            <person name="Pukkila P.J."/>
        </authorList>
    </citation>
    <scope>NUCLEOTIDE SEQUENCE [LARGE SCALE GENOMIC DNA]</scope>
    <source>
        <strain evidence="3">Okayama-7 / 130 / ATCC MYA-4618 / FGSC 9003</strain>
    </source>
</reference>
<feature type="compositionally biased region" description="Basic and acidic residues" evidence="1">
    <location>
        <begin position="128"/>
        <end position="138"/>
    </location>
</feature>
<dbReference type="VEuPathDB" id="FungiDB:CC1G_14186"/>
<dbReference type="RefSeq" id="XP_002911653.1">
    <property type="nucleotide sequence ID" value="XM_002911607.1"/>
</dbReference>
<name>D6RLD2_COPC7</name>
<protein>
    <submittedName>
        <fullName evidence="2">Uncharacterized protein</fullName>
    </submittedName>
</protein>
<feature type="region of interest" description="Disordered" evidence="1">
    <location>
        <begin position="106"/>
        <end position="162"/>
    </location>
</feature>
<proteinExistence type="predicted"/>
<dbReference type="Proteomes" id="UP000001861">
    <property type="component" value="Unassembled WGS sequence"/>
</dbReference>
<dbReference type="InParanoid" id="D6RLD2"/>
<evidence type="ECO:0000313" key="2">
    <source>
        <dbReference type="EMBL" id="EFI28159.1"/>
    </source>
</evidence>
<dbReference type="KEGG" id="cci:CC1G_14186"/>
<evidence type="ECO:0000256" key="1">
    <source>
        <dbReference type="SAM" id="MobiDB-lite"/>
    </source>
</evidence>
<keyword evidence="3" id="KW-1185">Reference proteome</keyword>
<dbReference type="GeneID" id="9379541"/>
<dbReference type="HOGENOM" id="CLU_1635296_0_0_1"/>
<dbReference type="EMBL" id="AACS02000003">
    <property type="protein sequence ID" value="EFI28159.1"/>
    <property type="molecule type" value="Genomic_DNA"/>
</dbReference>
<accession>D6RLD2</accession>
<gene>
    <name evidence="2" type="ORF">CC1G_14186</name>
</gene>
<dbReference type="AlphaFoldDB" id="D6RLD2"/>